<dbReference type="SUPFAM" id="SSF55073">
    <property type="entry name" value="Nucleotide cyclase"/>
    <property type="match status" value="1"/>
</dbReference>
<evidence type="ECO:0000256" key="3">
    <source>
        <dbReference type="SAM" id="Coils"/>
    </source>
</evidence>
<proteinExistence type="predicted"/>
<dbReference type="EC" id="2.7.7.65" evidence="1"/>
<feature type="coiled-coil region" evidence="3">
    <location>
        <begin position="90"/>
        <end position="120"/>
    </location>
</feature>
<evidence type="ECO:0000313" key="7">
    <source>
        <dbReference type="Proteomes" id="UP000324065"/>
    </source>
</evidence>
<reference evidence="6 7" key="1">
    <citation type="submission" date="2019-09" db="EMBL/GenBank/DDBJ databases">
        <title>Genome sequence of Roseospira marina, one of the more divergent members of the non-sulfur purple photosynthetic bacterial family, the Rhodospirillaceae.</title>
        <authorList>
            <person name="Meyer T."/>
            <person name="Kyndt J."/>
        </authorList>
    </citation>
    <scope>NUCLEOTIDE SEQUENCE [LARGE SCALE GENOMIC DNA]</scope>
    <source>
        <strain evidence="6 7">DSM 15113</strain>
    </source>
</reference>
<evidence type="ECO:0000256" key="1">
    <source>
        <dbReference type="ARBA" id="ARBA00012528"/>
    </source>
</evidence>
<dbReference type="InterPro" id="IPR043128">
    <property type="entry name" value="Rev_trsase/Diguanyl_cyclase"/>
</dbReference>
<accession>A0A5M6I9W6</accession>
<dbReference type="NCBIfam" id="TIGR00254">
    <property type="entry name" value="GGDEF"/>
    <property type="match status" value="1"/>
</dbReference>
<dbReference type="Pfam" id="PF00990">
    <property type="entry name" value="GGDEF"/>
    <property type="match status" value="1"/>
</dbReference>
<feature type="region of interest" description="Disordered" evidence="4">
    <location>
        <begin position="1"/>
        <end position="22"/>
    </location>
</feature>
<dbReference type="InterPro" id="IPR000160">
    <property type="entry name" value="GGDEF_dom"/>
</dbReference>
<dbReference type="OrthoDB" id="9812260at2"/>
<dbReference type="GO" id="GO:0052621">
    <property type="term" value="F:diguanylate cyclase activity"/>
    <property type="evidence" value="ECO:0007669"/>
    <property type="project" value="UniProtKB-EC"/>
</dbReference>
<keyword evidence="3" id="KW-0175">Coiled coil</keyword>
<protein>
    <recommendedName>
        <fullName evidence="1">diguanylate cyclase</fullName>
        <ecNumber evidence="1">2.7.7.65</ecNumber>
    </recommendedName>
</protein>
<dbReference type="AlphaFoldDB" id="A0A5M6I9W6"/>
<dbReference type="FunFam" id="3.30.70.270:FF:000001">
    <property type="entry name" value="Diguanylate cyclase domain protein"/>
    <property type="match status" value="1"/>
</dbReference>
<dbReference type="GO" id="GO:0043709">
    <property type="term" value="P:cell adhesion involved in single-species biofilm formation"/>
    <property type="evidence" value="ECO:0007669"/>
    <property type="project" value="TreeGrafter"/>
</dbReference>
<dbReference type="PANTHER" id="PTHR45138:SF9">
    <property type="entry name" value="DIGUANYLATE CYCLASE DGCM-RELATED"/>
    <property type="match status" value="1"/>
</dbReference>
<dbReference type="GO" id="GO:0005886">
    <property type="term" value="C:plasma membrane"/>
    <property type="evidence" value="ECO:0007669"/>
    <property type="project" value="TreeGrafter"/>
</dbReference>
<dbReference type="Proteomes" id="UP000324065">
    <property type="component" value="Unassembled WGS sequence"/>
</dbReference>
<sequence>MRSSACVQRPKPRDGVVTTPLKHSPDDAAEFSLFEVEERVLREADAMVRKLDEVAGGVNALAAAYRRGYREQRRLVRLSDRMQGELHQANRHLTDQAQALKKLNAALEAEIVERERLTLELERLATVDELTGLAGRRHFMVLAERERARTERFVTCLSVLMLDLDRFKAINDTHGHGVGDAVLRAFGAVLQRELRQIDVAGRLGGEEFAVLLPGANLGHGLEVAERLRAGTAEIGRNSADLHRDSGAEAPPVPVTVSIGVTTFMPGDTLDALLKRADTALYAAKRAGRDRVLCWTSAMSDDRGAAEAS</sequence>
<keyword evidence="7" id="KW-1185">Reference proteome</keyword>
<dbReference type="GO" id="GO:1902201">
    <property type="term" value="P:negative regulation of bacterial-type flagellum-dependent cell motility"/>
    <property type="evidence" value="ECO:0007669"/>
    <property type="project" value="TreeGrafter"/>
</dbReference>
<dbReference type="Gene3D" id="3.30.70.270">
    <property type="match status" value="1"/>
</dbReference>
<comment type="catalytic activity">
    <reaction evidence="2">
        <text>2 GTP = 3',3'-c-di-GMP + 2 diphosphate</text>
        <dbReference type="Rhea" id="RHEA:24898"/>
        <dbReference type="ChEBI" id="CHEBI:33019"/>
        <dbReference type="ChEBI" id="CHEBI:37565"/>
        <dbReference type="ChEBI" id="CHEBI:58805"/>
        <dbReference type="EC" id="2.7.7.65"/>
    </reaction>
</comment>
<dbReference type="InterPro" id="IPR050469">
    <property type="entry name" value="Diguanylate_Cyclase"/>
</dbReference>
<comment type="caution">
    <text evidence="6">The sequence shown here is derived from an EMBL/GenBank/DDBJ whole genome shotgun (WGS) entry which is preliminary data.</text>
</comment>
<dbReference type="EMBL" id="VWPJ01000017">
    <property type="protein sequence ID" value="KAA5604468.1"/>
    <property type="molecule type" value="Genomic_DNA"/>
</dbReference>
<dbReference type="CDD" id="cd01949">
    <property type="entry name" value="GGDEF"/>
    <property type="match status" value="1"/>
</dbReference>
<gene>
    <name evidence="6" type="ORF">F1188_15610</name>
</gene>
<dbReference type="InterPro" id="IPR029787">
    <property type="entry name" value="Nucleotide_cyclase"/>
</dbReference>
<organism evidence="6 7">
    <name type="scientific">Roseospira marina</name>
    <dbReference type="NCBI Taxonomy" id="140057"/>
    <lineage>
        <taxon>Bacteria</taxon>
        <taxon>Pseudomonadati</taxon>
        <taxon>Pseudomonadota</taxon>
        <taxon>Alphaproteobacteria</taxon>
        <taxon>Rhodospirillales</taxon>
        <taxon>Rhodospirillaceae</taxon>
        <taxon>Roseospira</taxon>
    </lineage>
</organism>
<evidence type="ECO:0000259" key="5">
    <source>
        <dbReference type="PROSITE" id="PS50887"/>
    </source>
</evidence>
<dbReference type="SMART" id="SM00267">
    <property type="entry name" value="GGDEF"/>
    <property type="match status" value="1"/>
</dbReference>
<name>A0A5M6I9W6_9PROT</name>
<evidence type="ECO:0000256" key="4">
    <source>
        <dbReference type="SAM" id="MobiDB-lite"/>
    </source>
</evidence>
<dbReference type="PROSITE" id="PS50887">
    <property type="entry name" value="GGDEF"/>
    <property type="match status" value="1"/>
</dbReference>
<feature type="domain" description="GGDEF" evidence="5">
    <location>
        <begin position="155"/>
        <end position="296"/>
    </location>
</feature>
<evidence type="ECO:0000313" key="6">
    <source>
        <dbReference type="EMBL" id="KAA5604468.1"/>
    </source>
</evidence>
<dbReference type="PANTHER" id="PTHR45138">
    <property type="entry name" value="REGULATORY COMPONENTS OF SENSORY TRANSDUCTION SYSTEM"/>
    <property type="match status" value="1"/>
</dbReference>
<evidence type="ECO:0000256" key="2">
    <source>
        <dbReference type="ARBA" id="ARBA00034247"/>
    </source>
</evidence>